<dbReference type="KEGG" id="ttq:NIES37_12970"/>
<dbReference type="EMBL" id="AP018248">
    <property type="protein sequence ID" value="BAY97359.1"/>
    <property type="molecule type" value="Genomic_DNA"/>
</dbReference>
<dbReference type="PROSITE" id="PS00330">
    <property type="entry name" value="HEMOLYSIN_CALCIUM"/>
    <property type="match status" value="5"/>
</dbReference>
<dbReference type="PANTHER" id="PTHR38340:SF1">
    <property type="entry name" value="S-LAYER PROTEIN"/>
    <property type="match status" value="1"/>
</dbReference>
<evidence type="ECO:0000313" key="3">
    <source>
        <dbReference type="EMBL" id="BAY97359.1"/>
    </source>
</evidence>
<keyword evidence="2" id="KW-0964">Secreted</keyword>
<evidence type="ECO:0000256" key="2">
    <source>
        <dbReference type="ARBA" id="ARBA00022525"/>
    </source>
</evidence>
<comment type="subcellular location">
    <subcellularLocation>
        <location evidence="1">Secreted</location>
    </subcellularLocation>
</comment>
<dbReference type="InterPro" id="IPR011049">
    <property type="entry name" value="Serralysin-like_metalloprot_C"/>
</dbReference>
<dbReference type="Pfam" id="PF00353">
    <property type="entry name" value="HemolysinCabind"/>
    <property type="match status" value="5"/>
</dbReference>
<dbReference type="PANTHER" id="PTHR38340">
    <property type="entry name" value="S-LAYER PROTEIN"/>
    <property type="match status" value="1"/>
</dbReference>
<dbReference type="Proteomes" id="UP000218785">
    <property type="component" value="Chromosome"/>
</dbReference>
<dbReference type="Gene3D" id="3.10.450.50">
    <property type="match status" value="2"/>
</dbReference>
<dbReference type="InterPro" id="IPR018511">
    <property type="entry name" value="Hemolysin-typ_Ca-bd_CS"/>
</dbReference>
<dbReference type="InterPro" id="IPR032710">
    <property type="entry name" value="NTF2-like_dom_sf"/>
</dbReference>
<gene>
    <name evidence="3" type="ORF">NIES37_12970</name>
</gene>
<dbReference type="GO" id="GO:0005576">
    <property type="term" value="C:extracellular region"/>
    <property type="evidence" value="ECO:0007669"/>
    <property type="project" value="UniProtKB-SubCell"/>
</dbReference>
<dbReference type="SUPFAM" id="SSF54427">
    <property type="entry name" value="NTF2-like"/>
    <property type="match status" value="2"/>
</dbReference>
<reference evidence="3 4" key="1">
    <citation type="submission" date="2017-06" db="EMBL/GenBank/DDBJ databases">
        <title>Genome sequencing of cyanobaciteial culture collection at National Institute for Environmental Studies (NIES).</title>
        <authorList>
            <person name="Hirose Y."/>
            <person name="Shimura Y."/>
            <person name="Fujisawa T."/>
            <person name="Nakamura Y."/>
            <person name="Kawachi M."/>
        </authorList>
    </citation>
    <scope>NUCLEOTIDE SEQUENCE [LARGE SCALE GENOMIC DNA]</scope>
    <source>
        <strain evidence="3 4">NIES-37</strain>
    </source>
</reference>
<evidence type="ECO:0000313" key="4">
    <source>
        <dbReference type="Proteomes" id="UP000218785"/>
    </source>
</evidence>
<accession>A0A1Z4MV49</accession>
<organism evidence="3 4">
    <name type="scientific">Tolypothrix tenuis PCC 7101</name>
    <dbReference type="NCBI Taxonomy" id="231146"/>
    <lineage>
        <taxon>Bacteria</taxon>
        <taxon>Bacillati</taxon>
        <taxon>Cyanobacteriota</taxon>
        <taxon>Cyanophyceae</taxon>
        <taxon>Nostocales</taxon>
        <taxon>Tolypothrichaceae</taxon>
        <taxon>Tolypothrix</taxon>
    </lineage>
</organism>
<sequence length="927" mass="99644">MAYTTQEQNNINVVKGFFASFRQKNATALNQYIDSNVTSDGRFIIVRGGKELYDGLDANNQVVFQLAIPGGETPQKNLNDTNAYADDRFSHERNALVPETTEYIGPAGVKNFIAALEADFDFNSKFFQFNDLKYIADGNKVAVYGYLRYVHSRTGNFVSTPFAINITMSNDGKIQLYHYYDNSFAYAAGSREGGTWQGQYGVNLWEQNASSPLGAIHPVNIRWGTRASEALNGDSNPSQLRDVIYGYQGNDTITGGIGDDYLNGGSGNDILNGGDGNDILWGGIGFDTATGGAGNDFFVLYSDAKVAKPGDEGFLTVTDFADGADKLVGAPALLDSTDGINVTELAPKITFSMLKIEQQGADTAISLNSTGEKLALLKNINASQITTDDFIEAGPQTKSTVLQEFPAFRGYPTDNADPANFTTQAEAGYRQTVLGFFNAFGNGTIIDYIANNFASDVKYIIIESQNSYFEEYNSDINGYSVSFSHERFGITPPTQEWQGIAGAQAFINSLGEANDLTDSVTKFLIDDVFQNGPDLALFGRFEYRDKNTKNVHDVPFAYDFHVNPTSGKVDFIHFYEDAYSYSIAARKSGTWTANLSADQTVDFTFGTTGEDEITGGDRKDQIYGYQGDDTINGGKGNDTLIGGGGQDTFLLAAGQGTDTINDFEKGADKIKLLKDLNFSQLTITPTSGNVEIKVTATNEVLAVVKGSVQLDASDFIASLKIGTPNADDLFAGLNNFDGNANVVFTGAGDDKVDLSTSKTGRNRLFGGSGGDEIYVGKNDRVFGGSGNDTFDATDGQGGNRISGGVGDDTFFLRAGDRALGGEGNDIFIQIGDKDKTLIYGNNILTGGAGADEFWLVNAEIPTAPNTITDFVLGTDIVKINGYQKTDLTFTQDAQSNAILAVSGTNVATFLGITQAQLQTESAKFVFA</sequence>
<protein>
    <submittedName>
        <fullName evidence="3">Hemolysin-type calcium-binding region</fullName>
    </submittedName>
</protein>
<evidence type="ECO:0000256" key="1">
    <source>
        <dbReference type="ARBA" id="ARBA00004613"/>
    </source>
</evidence>
<dbReference type="GO" id="GO:0005509">
    <property type="term" value="F:calcium ion binding"/>
    <property type="evidence" value="ECO:0007669"/>
    <property type="project" value="InterPro"/>
</dbReference>
<dbReference type="InterPro" id="IPR001343">
    <property type="entry name" value="Hemolysn_Ca-bd"/>
</dbReference>
<name>A0A1Z4MV49_9CYAN</name>
<dbReference type="AlphaFoldDB" id="A0A1Z4MV49"/>
<dbReference type="PRINTS" id="PR00313">
    <property type="entry name" value="CABNDNGRPT"/>
</dbReference>
<dbReference type="RefSeq" id="WP_096574427.1">
    <property type="nucleotide sequence ID" value="NZ_CAWNJS010000001.1"/>
</dbReference>
<proteinExistence type="predicted"/>
<dbReference type="Gene3D" id="2.150.10.10">
    <property type="entry name" value="Serralysin-like metalloprotease, C-terminal"/>
    <property type="match status" value="4"/>
</dbReference>
<dbReference type="SUPFAM" id="SSF51120">
    <property type="entry name" value="beta-Roll"/>
    <property type="match status" value="2"/>
</dbReference>
<dbReference type="InterPro" id="IPR050557">
    <property type="entry name" value="RTX_toxin/Mannuronan_C5-epim"/>
</dbReference>
<keyword evidence="4" id="KW-1185">Reference proteome</keyword>